<feature type="region of interest" description="Disordered" evidence="2">
    <location>
        <begin position="1"/>
        <end position="50"/>
    </location>
</feature>
<evidence type="ECO:0000256" key="1">
    <source>
        <dbReference type="ARBA" id="ARBA00006631"/>
    </source>
</evidence>
<dbReference type="InterPro" id="IPR015157">
    <property type="entry name" value="TMA7"/>
</dbReference>
<feature type="compositionally biased region" description="Basic and acidic residues" evidence="2">
    <location>
        <begin position="18"/>
        <end position="35"/>
    </location>
</feature>
<reference evidence="3" key="1">
    <citation type="submission" date="2019-10" db="EMBL/GenBank/DDBJ databases">
        <authorList>
            <person name="Soares A.E.R."/>
            <person name="Aleixo A."/>
            <person name="Schneider P."/>
            <person name="Miyaki C.Y."/>
            <person name="Schneider M.P."/>
            <person name="Mello C."/>
            <person name="Vasconcelos A.T.R."/>
        </authorList>
    </citation>
    <scope>NUCLEOTIDE SEQUENCE</scope>
    <source>
        <tissue evidence="3">Muscle</tissue>
    </source>
</reference>
<accession>A0ABQ9CXR8</accession>
<evidence type="ECO:0000313" key="4">
    <source>
        <dbReference type="Proteomes" id="UP001145742"/>
    </source>
</evidence>
<dbReference type="Proteomes" id="UP001145742">
    <property type="component" value="Unassembled WGS sequence"/>
</dbReference>
<comment type="similarity">
    <text evidence="1">Belongs to the TMA7 family.</text>
</comment>
<sequence length="76" mass="8828">MKTQLKDLDKTNMMFKKQQKEEQKQPEEIKTKDAAKGSLANGGKKKSGKRDLLTFAPWQMAEPTKEILQDFTYSEY</sequence>
<gene>
    <name evidence="3" type="ORF">WISP_104061</name>
</gene>
<evidence type="ECO:0000256" key="2">
    <source>
        <dbReference type="SAM" id="MobiDB-lite"/>
    </source>
</evidence>
<feature type="compositionally biased region" description="Basic and acidic residues" evidence="2">
    <location>
        <begin position="1"/>
        <end position="10"/>
    </location>
</feature>
<keyword evidence="4" id="KW-1185">Reference proteome</keyword>
<name>A0ABQ9CXR8_9PASS</name>
<dbReference type="EMBL" id="WHWB01034352">
    <property type="protein sequence ID" value="KAJ7411151.1"/>
    <property type="molecule type" value="Genomic_DNA"/>
</dbReference>
<evidence type="ECO:0000313" key="3">
    <source>
        <dbReference type="EMBL" id="KAJ7411151.1"/>
    </source>
</evidence>
<comment type="caution">
    <text evidence="3">The sequence shown here is derived from an EMBL/GenBank/DDBJ whole genome shotgun (WGS) entry which is preliminary data.</text>
</comment>
<organism evidence="3 4">
    <name type="scientific">Willisornis vidua</name>
    <name type="common">Xingu scale-backed antbird</name>
    <dbReference type="NCBI Taxonomy" id="1566151"/>
    <lineage>
        <taxon>Eukaryota</taxon>
        <taxon>Metazoa</taxon>
        <taxon>Chordata</taxon>
        <taxon>Craniata</taxon>
        <taxon>Vertebrata</taxon>
        <taxon>Euteleostomi</taxon>
        <taxon>Archelosauria</taxon>
        <taxon>Archosauria</taxon>
        <taxon>Dinosauria</taxon>
        <taxon>Saurischia</taxon>
        <taxon>Theropoda</taxon>
        <taxon>Coelurosauria</taxon>
        <taxon>Aves</taxon>
        <taxon>Neognathae</taxon>
        <taxon>Neoaves</taxon>
        <taxon>Telluraves</taxon>
        <taxon>Australaves</taxon>
        <taxon>Passeriformes</taxon>
        <taxon>Thamnophilidae</taxon>
        <taxon>Willisornis</taxon>
    </lineage>
</organism>
<dbReference type="Pfam" id="PF09072">
    <property type="entry name" value="TMA7"/>
    <property type="match status" value="1"/>
</dbReference>
<protein>
    <submittedName>
        <fullName evidence="3">Uncharacterized protein</fullName>
    </submittedName>
</protein>
<proteinExistence type="inferred from homology"/>